<dbReference type="PANTHER" id="PTHR34001:SF3">
    <property type="entry name" value="BLL7405 PROTEIN"/>
    <property type="match status" value="1"/>
</dbReference>
<comment type="subcellular location">
    <subcellularLocation>
        <location evidence="1">Cell outer membrane</location>
    </subcellularLocation>
</comment>
<evidence type="ECO:0000256" key="5">
    <source>
        <dbReference type="ARBA" id="ARBA00038306"/>
    </source>
</evidence>
<accession>A0A6N8DK05</accession>
<dbReference type="Gene3D" id="2.40.160.20">
    <property type="match status" value="1"/>
</dbReference>
<comment type="similarity">
    <text evidence="5">Belongs to the Omp25/RopB family.</text>
</comment>
<dbReference type="PANTHER" id="PTHR34001">
    <property type="entry name" value="BLL7405 PROTEIN"/>
    <property type="match status" value="1"/>
</dbReference>
<keyword evidence="3" id="KW-0472">Membrane</keyword>
<reference evidence="7 8" key="1">
    <citation type="submission" date="2019-11" db="EMBL/GenBank/DDBJ databases">
        <title>Whole-genome sequence of a Rhodoblastus acidophilus DSM 142.</title>
        <authorList>
            <person name="Kyndt J.A."/>
            <person name="Meyer T.E."/>
        </authorList>
    </citation>
    <scope>NUCLEOTIDE SEQUENCE [LARGE SCALE GENOMIC DNA]</scope>
    <source>
        <strain evidence="7 8">DSM 142</strain>
    </source>
</reference>
<dbReference type="Pfam" id="PF13505">
    <property type="entry name" value="OMP_b-brl"/>
    <property type="match status" value="1"/>
</dbReference>
<dbReference type="AlphaFoldDB" id="A0A6N8DK05"/>
<keyword evidence="2" id="KW-0732">Signal</keyword>
<evidence type="ECO:0000256" key="4">
    <source>
        <dbReference type="ARBA" id="ARBA00023237"/>
    </source>
</evidence>
<evidence type="ECO:0000313" key="7">
    <source>
        <dbReference type="EMBL" id="MTV30892.1"/>
    </source>
</evidence>
<dbReference type="InterPro" id="IPR027385">
    <property type="entry name" value="Beta-barrel_OMP"/>
</dbReference>
<gene>
    <name evidence="7" type="ORF">GJ654_07785</name>
</gene>
<dbReference type="EMBL" id="WNKS01000005">
    <property type="protein sequence ID" value="MTV30892.1"/>
    <property type="molecule type" value="Genomic_DNA"/>
</dbReference>
<feature type="domain" description="Outer membrane protein beta-barrel" evidence="6">
    <location>
        <begin position="74"/>
        <end position="241"/>
    </location>
</feature>
<dbReference type="InterPro" id="IPR011250">
    <property type="entry name" value="OMP/PagP_B-barrel"/>
</dbReference>
<organism evidence="7 8">
    <name type="scientific">Rhodoblastus acidophilus</name>
    <name type="common">Rhodopseudomonas acidophila</name>
    <dbReference type="NCBI Taxonomy" id="1074"/>
    <lineage>
        <taxon>Bacteria</taxon>
        <taxon>Pseudomonadati</taxon>
        <taxon>Pseudomonadota</taxon>
        <taxon>Alphaproteobacteria</taxon>
        <taxon>Hyphomicrobiales</taxon>
        <taxon>Rhodoblastaceae</taxon>
        <taxon>Rhodoblastus</taxon>
    </lineage>
</organism>
<protein>
    <submittedName>
        <fullName evidence="7">Outer membrane beta-barrel protein</fullName>
    </submittedName>
</protein>
<name>A0A6N8DK05_RHOAC</name>
<evidence type="ECO:0000313" key="8">
    <source>
        <dbReference type="Proteomes" id="UP000439113"/>
    </source>
</evidence>
<comment type="caution">
    <text evidence="7">The sequence shown here is derived from an EMBL/GenBank/DDBJ whole genome shotgun (WGS) entry which is preliminary data.</text>
</comment>
<evidence type="ECO:0000256" key="1">
    <source>
        <dbReference type="ARBA" id="ARBA00004442"/>
    </source>
</evidence>
<dbReference type="GO" id="GO:0009279">
    <property type="term" value="C:cell outer membrane"/>
    <property type="evidence" value="ECO:0007669"/>
    <property type="project" value="UniProtKB-SubCell"/>
</dbReference>
<keyword evidence="4" id="KW-0998">Cell outer membrane</keyword>
<proteinExistence type="inferred from homology"/>
<evidence type="ECO:0000256" key="3">
    <source>
        <dbReference type="ARBA" id="ARBA00023136"/>
    </source>
</evidence>
<sequence>MISGACGIVNPEVRSKYRTRNHRILNELQEGFPMRKVLLSTVALMAMAGSAFAADLPSIKAPPPVYVPPPPVFSWTGFYIGVEGGGDFRNFHDNWTGNGIYKDAGLIGGVLGYNWQFNQFVVGLEGDAAAVLGGDQAYTYNGNLIYNNTLNSTYAAAIRGRLGMAVWDRALLYVAGGVAFGDVKVGYNNGILLPASYTTSRTGWTIGAGVDYAFTPNWITRIEYRYVDLGSGGYYNYGEFVHDGVNVTSNQVMGAIMYKFGGPVAEPVVARY</sequence>
<dbReference type="SUPFAM" id="SSF56925">
    <property type="entry name" value="OMPA-like"/>
    <property type="match status" value="1"/>
</dbReference>
<evidence type="ECO:0000259" key="6">
    <source>
        <dbReference type="Pfam" id="PF13505"/>
    </source>
</evidence>
<dbReference type="InterPro" id="IPR051692">
    <property type="entry name" value="OMP-like"/>
</dbReference>
<dbReference type="OrthoDB" id="9815357at2"/>
<evidence type="ECO:0000256" key="2">
    <source>
        <dbReference type="ARBA" id="ARBA00022729"/>
    </source>
</evidence>
<dbReference type="Proteomes" id="UP000439113">
    <property type="component" value="Unassembled WGS sequence"/>
</dbReference>